<dbReference type="PROSITE" id="PS50977">
    <property type="entry name" value="HTH_TETR_2"/>
    <property type="match status" value="1"/>
</dbReference>
<dbReference type="STRING" id="1552.A7L45_02770"/>
<dbReference type="Proteomes" id="UP000182569">
    <property type="component" value="Chromosome"/>
</dbReference>
<dbReference type="InterPro" id="IPR009057">
    <property type="entry name" value="Homeodomain-like_sf"/>
</dbReference>
<evidence type="ECO:0000313" key="5">
    <source>
        <dbReference type="Proteomes" id="UP000182569"/>
    </source>
</evidence>
<organism evidence="4 5">
    <name type="scientific">Clostridium estertheticum subsp. estertheticum</name>
    <dbReference type="NCBI Taxonomy" id="1552"/>
    <lineage>
        <taxon>Bacteria</taxon>
        <taxon>Bacillati</taxon>
        <taxon>Bacillota</taxon>
        <taxon>Clostridia</taxon>
        <taxon>Eubacteriales</taxon>
        <taxon>Clostridiaceae</taxon>
        <taxon>Clostridium</taxon>
    </lineage>
</organism>
<sequence length="212" mass="24065">MDIINKSDFVENIKKKIPVKLGRPIDKLRDLAILTAALELVAEQGYDSVTMDAIALRAHAGKATLYRRWKSKPYLIAEAIRFIMPRVQKVDPARCGENFRNYLCELLSTYFGVDDEVRQKVMLSISTAISRDKSLSEAIHLDCITNQTYIFREAITCNINKKIDEHQLKLLADVGPALLCYKLITTGKPIEMKYVEHIVDDLIIPLISLNSN</sequence>
<dbReference type="InterPro" id="IPR001647">
    <property type="entry name" value="HTH_TetR"/>
</dbReference>
<protein>
    <recommendedName>
        <fullName evidence="3">HTH tetR-type domain-containing protein</fullName>
    </recommendedName>
</protein>
<dbReference type="KEGG" id="ceu:A7L45_02770"/>
<proteinExistence type="predicted"/>
<dbReference type="PROSITE" id="PS01081">
    <property type="entry name" value="HTH_TETR_1"/>
    <property type="match status" value="1"/>
</dbReference>
<dbReference type="InterPro" id="IPR023772">
    <property type="entry name" value="DNA-bd_HTH_TetR-type_CS"/>
</dbReference>
<evidence type="ECO:0000256" key="2">
    <source>
        <dbReference type="PROSITE-ProRule" id="PRU00335"/>
    </source>
</evidence>
<dbReference type="PRINTS" id="PR00455">
    <property type="entry name" value="HTHTETR"/>
</dbReference>
<dbReference type="InterPro" id="IPR050109">
    <property type="entry name" value="HTH-type_TetR-like_transc_reg"/>
</dbReference>
<feature type="DNA-binding region" description="H-T-H motif" evidence="2">
    <location>
        <begin position="50"/>
        <end position="69"/>
    </location>
</feature>
<evidence type="ECO:0000256" key="1">
    <source>
        <dbReference type="ARBA" id="ARBA00023125"/>
    </source>
</evidence>
<dbReference type="PANTHER" id="PTHR30055">
    <property type="entry name" value="HTH-TYPE TRANSCRIPTIONAL REGULATOR RUTR"/>
    <property type="match status" value="1"/>
</dbReference>
<dbReference type="RefSeq" id="WP_071611363.1">
    <property type="nucleotide sequence ID" value="NZ_CP015756.1"/>
</dbReference>
<gene>
    <name evidence="4" type="ORF">A7L45_02770</name>
</gene>
<feature type="domain" description="HTH tetR-type" evidence="3">
    <location>
        <begin position="27"/>
        <end position="87"/>
    </location>
</feature>
<dbReference type="EMBL" id="CP015756">
    <property type="protein sequence ID" value="APC39066.1"/>
    <property type="molecule type" value="Genomic_DNA"/>
</dbReference>
<name>A0A1J0GCI2_9CLOT</name>
<evidence type="ECO:0000259" key="3">
    <source>
        <dbReference type="PROSITE" id="PS50977"/>
    </source>
</evidence>
<dbReference type="GO" id="GO:0000976">
    <property type="term" value="F:transcription cis-regulatory region binding"/>
    <property type="evidence" value="ECO:0007669"/>
    <property type="project" value="TreeGrafter"/>
</dbReference>
<accession>A0A1J0GCI2</accession>
<dbReference type="PANTHER" id="PTHR30055:SF148">
    <property type="entry name" value="TETR-FAMILY TRANSCRIPTIONAL REGULATOR"/>
    <property type="match status" value="1"/>
</dbReference>
<dbReference type="OrthoDB" id="9808476at2"/>
<dbReference type="GO" id="GO:0003700">
    <property type="term" value="F:DNA-binding transcription factor activity"/>
    <property type="evidence" value="ECO:0007669"/>
    <property type="project" value="TreeGrafter"/>
</dbReference>
<evidence type="ECO:0000313" key="4">
    <source>
        <dbReference type="EMBL" id="APC39066.1"/>
    </source>
</evidence>
<dbReference type="Pfam" id="PF00440">
    <property type="entry name" value="TetR_N"/>
    <property type="match status" value="1"/>
</dbReference>
<keyword evidence="5" id="KW-1185">Reference proteome</keyword>
<dbReference type="AlphaFoldDB" id="A0A1J0GCI2"/>
<reference evidence="5" key="1">
    <citation type="journal article" date="2016" name="Front. Microbiol.">
        <title>Complete Genome Sequence of Clostridium estertheticum DSM 8809, a Microbe Identified in Spoiled Vacuum Packed Beef.</title>
        <authorList>
            <person name="Yu Z."/>
            <person name="Gunn L."/>
            <person name="Brennan E."/>
            <person name="Reid R."/>
            <person name="Wall P.G."/>
            <person name="Gaora O.P."/>
            <person name="Hurley D."/>
            <person name="Bolton D."/>
            <person name="Fanning S."/>
        </authorList>
    </citation>
    <scope>NUCLEOTIDE SEQUENCE [LARGE SCALE GENOMIC DNA]</scope>
    <source>
        <strain evidence="5">DSM 8809</strain>
    </source>
</reference>
<keyword evidence="1 2" id="KW-0238">DNA-binding</keyword>
<dbReference type="SUPFAM" id="SSF46689">
    <property type="entry name" value="Homeodomain-like"/>
    <property type="match status" value="1"/>
</dbReference>
<dbReference type="Gene3D" id="1.10.357.10">
    <property type="entry name" value="Tetracycline Repressor, domain 2"/>
    <property type="match status" value="1"/>
</dbReference>